<feature type="domain" description="CobW C-terminal" evidence="7">
    <location>
        <begin position="291"/>
        <end position="406"/>
    </location>
</feature>
<comment type="catalytic activity">
    <reaction evidence="5">
        <text>GTP + H2O = GDP + phosphate + H(+)</text>
        <dbReference type="Rhea" id="RHEA:19669"/>
        <dbReference type="ChEBI" id="CHEBI:15377"/>
        <dbReference type="ChEBI" id="CHEBI:15378"/>
        <dbReference type="ChEBI" id="CHEBI:37565"/>
        <dbReference type="ChEBI" id="CHEBI:43474"/>
        <dbReference type="ChEBI" id="CHEBI:58189"/>
    </reaction>
    <physiologicalReaction direction="left-to-right" evidence="5">
        <dbReference type="Rhea" id="RHEA:19670"/>
    </physiologicalReaction>
</comment>
<dbReference type="InterPro" id="IPR003495">
    <property type="entry name" value="CobW/HypB/UreG_nucleotide-bd"/>
</dbReference>
<dbReference type="InterPro" id="IPR027417">
    <property type="entry name" value="P-loop_NTPase"/>
</dbReference>
<feature type="region of interest" description="Disordered" evidence="6">
    <location>
        <begin position="244"/>
        <end position="290"/>
    </location>
</feature>
<comment type="similarity">
    <text evidence="4">Belongs to the SIMIBI class G3E GTPase family. ZNG1 subfamily.</text>
</comment>
<evidence type="ECO:0000256" key="3">
    <source>
        <dbReference type="ARBA" id="ARBA00023186"/>
    </source>
</evidence>
<keyword evidence="2" id="KW-0378">Hydrolase</keyword>
<dbReference type="Proteomes" id="UP000199170">
    <property type="component" value="Unassembled WGS sequence"/>
</dbReference>
<accession>A0A1H3E4F6</accession>
<dbReference type="SUPFAM" id="SSF90002">
    <property type="entry name" value="Hypothetical protein YjiA, C-terminal domain"/>
    <property type="match status" value="1"/>
</dbReference>
<dbReference type="EMBL" id="FNPB01000002">
    <property type="protein sequence ID" value="SDX73500.1"/>
    <property type="molecule type" value="Genomic_DNA"/>
</dbReference>
<protein>
    <submittedName>
        <fullName evidence="8">GTPase, G3E family</fullName>
    </submittedName>
</protein>
<organism evidence="8 9">
    <name type="scientific">Halobellus clavatus</name>
    <dbReference type="NCBI Taxonomy" id="660517"/>
    <lineage>
        <taxon>Archaea</taxon>
        <taxon>Methanobacteriati</taxon>
        <taxon>Methanobacteriota</taxon>
        <taxon>Stenosarchaea group</taxon>
        <taxon>Halobacteria</taxon>
        <taxon>Halobacteriales</taxon>
        <taxon>Haloferacaceae</taxon>
        <taxon>Halobellus</taxon>
    </lineage>
</organism>
<dbReference type="PANTHER" id="PTHR43603">
    <property type="entry name" value="COBW DOMAIN-CONTAINING PROTEIN DDB_G0274527"/>
    <property type="match status" value="1"/>
</dbReference>
<proteinExistence type="inferred from homology"/>
<dbReference type="AlphaFoldDB" id="A0A1H3E4F6"/>
<dbReference type="OrthoDB" id="359387at2157"/>
<evidence type="ECO:0000313" key="9">
    <source>
        <dbReference type="Proteomes" id="UP000199170"/>
    </source>
</evidence>
<keyword evidence="3" id="KW-0143">Chaperone</keyword>
<reference evidence="9" key="1">
    <citation type="submission" date="2016-10" db="EMBL/GenBank/DDBJ databases">
        <authorList>
            <person name="Varghese N."/>
            <person name="Submissions S."/>
        </authorList>
    </citation>
    <scope>NUCLEOTIDE SEQUENCE [LARGE SCALE GENOMIC DNA]</scope>
    <source>
        <strain evidence="9">CGMCC 1.10118</strain>
    </source>
</reference>
<keyword evidence="9" id="KW-1185">Reference proteome</keyword>
<gene>
    <name evidence="8" type="ORF">SAMN04487946_10239</name>
</gene>
<sequence length="440" mass="47724">MSMSSDQIPVTILSGSLGAGKTTLLNRILGGVTDRDVAVLVNDMGELNVDADLVDEASDLSVDQGGVTELSNGCICCELRDDLETAVVRLARERSFDHLVVEPSGISEPAPVARLFTAGSPAAARYRVDAVVAVVDSRLFAETFSATDAPSKTVAEGEDGERRPLSDLLVEQVEFADAVVLNKTDLVDDAEFERVEGVVRTLRPDARVFRATYGDVEIDSILGVDLFDPGAAAENAGWKRALDAATGDGEDHGSEGEDHGSDHDDGGHAHSDHDDGGHAHSHTHPEEAYGIDSFTYRRRRPFHPGRIADVLGALPDSVLRSKGHLWIAGREATHLTFGQAGDAAAVEATGRWIASLPEFEQRSYRENRSDLGFEWDETWGDRRIGLVFIGQDIDEDALRARLDDALITDAEFDRDWDEFSGLTPYPTEPGDDYVLIDPTE</sequence>
<keyword evidence="1" id="KW-0547">Nucleotide-binding</keyword>
<dbReference type="Gene3D" id="3.30.1220.10">
    <property type="entry name" value="CobW-like, C-terminal domain"/>
    <property type="match status" value="1"/>
</dbReference>
<dbReference type="InterPro" id="IPR051927">
    <property type="entry name" value="Zn_Chap_cDPG_Synth"/>
</dbReference>
<dbReference type="Gene3D" id="3.40.50.300">
    <property type="entry name" value="P-loop containing nucleotide triphosphate hydrolases"/>
    <property type="match status" value="1"/>
</dbReference>
<name>A0A1H3E4F6_9EURY</name>
<dbReference type="SUPFAM" id="SSF52540">
    <property type="entry name" value="P-loop containing nucleoside triphosphate hydrolases"/>
    <property type="match status" value="1"/>
</dbReference>
<dbReference type="RefSeq" id="WP_089765376.1">
    <property type="nucleotide sequence ID" value="NZ_FNPB01000002.1"/>
</dbReference>
<feature type="compositionally biased region" description="Basic and acidic residues" evidence="6">
    <location>
        <begin position="249"/>
        <end position="287"/>
    </location>
</feature>
<evidence type="ECO:0000256" key="2">
    <source>
        <dbReference type="ARBA" id="ARBA00022801"/>
    </source>
</evidence>
<evidence type="ECO:0000256" key="1">
    <source>
        <dbReference type="ARBA" id="ARBA00022741"/>
    </source>
</evidence>
<dbReference type="InterPro" id="IPR011629">
    <property type="entry name" value="CobW-like_C"/>
</dbReference>
<evidence type="ECO:0000256" key="5">
    <source>
        <dbReference type="ARBA" id="ARBA00049117"/>
    </source>
</evidence>
<dbReference type="PANTHER" id="PTHR43603:SF1">
    <property type="entry name" value="ZINC-REGULATED GTPASE METALLOPROTEIN ACTIVATOR 1"/>
    <property type="match status" value="1"/>
</dbReference>
<dbReference type="Pfam" id="PF07683">
    <property type="entry name" value="CobW_C"/>
    <property type="match status" value="1"/>
</dbReference>
<dbReference type="GO" id="GO:0000166">
    <property type="term" value="F:nucleotide binding"/>
    <property type="evidence" value="ECO:0007669"/>
    <property type="project" value="UniProtKB-KW"/>
</dbReference>
<evidence type="ECO:0000259" key="7">
    <source>
        <dbReference type="SMART" id="SM00833"/>
    </source>
</evidence>
<dbReference type="Pfam" id="PF02492">
    <property type="entry name" value="cobW"/>
    <property type="match status" value="1"/>
</dbReference>
<dbReference type="SMART" id="SM00833">
    <property type="entry name" value="CobW_C"/>
    <property type="match status" value="1"/>
</dbReference>
<evidence type="ECO:0000256" key="6">
    <source>
        <dbReference type="SAM" id="MobiDB-lite"/>
    </source>
</evidence>
<dbReference type="CDD" id="cd03112">
    <property type="entry name" value="CobW-like"/>
    <property type="match status" value="1"/>
</dbReference>
<dbReference type="InterPro" id="IPR036627">
    <property type="entry name" value="CobW-likC_sf"/>
</dbReference>
<evidence type="ECO:0000313" key="8">
    <source>
        <dbReference type="EMBL" id="SDX73500.1"/>
    </source>
</evidence>
<evidence type="ECO:0000256" key="4">
    <source>
        <dbReference type="ARBA" id="ARBA00034320"/>
    </source>
</evidence>
<dbReference type="STRING" id="660517.SAMN04487946_10239"/>
<dbReference type="GO" id="GO:0016787">
    <property type="term" value="F:hydrolase activity"/>
    <property type="evidence" value="ECO:0007669"/>
    <property type="project" value="UniProtKB-KW"/>
</dbReference>